<dbReference type="GeneID" id="90611945"/>
<protein>
    <submittedName>
        <fullName evidence="2">Uncharacterized protein</fullName>
    </submittedName>
</protein>
<organism evidence="2 3">
    <name type="scientific">Rhodopirellula bahusiensis</name>
    <dbReference type="NCBI Taxonomy" id="2014065"/>
    <lineage>
        <taxon>Bacteria</taxon>
        <taxon>Pseudomonadati</taxon>
        <taxon>Planctomycetota</taxon>
        <taxon>Planctomycetia</taxon>
        <taxon>Pirellulales</taxon>
        <taxon>Pirellulaceae</taxon>
        <taxon>Rhodopirellula</taxon>
    </lineage>
</organism>
<keyword evidence="3" id="KW-1185">Reference proteome</keyword>
<reference evidence="2 3" key="1">
    <citation type="submission" date="2017-06" db="EMBL/GenBank/DDBJ databases">
        <title>Description of Rhodopirellula bahusiensis sp. nov.</title>
        <authorList>
            <person name="Kizina J."/>
            <person name="Harder J."/>
        </authorList>
    </citation>
    <scope>NUCLEOTIDE SEQUENCE [LARGE SCALE GENOMIC DNA]</scope>
    <source>
        <strain evidence="2 3">SWK21</strain>
    </source>
</reference>
<feature type="compositionally biased region" description="Basic and acidic residues" evidence="1">
    <location>
        <begin position="73"/>
        <end position="82"/>
    </location>
</feature>
<comment type="caution">
    <text evidence="2">The sequence shown here is derived from an EMBL/GenBank/DDBJ whole genome shotgun (WGS) entry which is preliminary data.</text>
</comment>
<dbReference type="Proteomes" id="UP000225740">
    <property type="component" value="Unassembled WGS sequence"/>
</dbReference>
<evidence type="ECO:0000313" key="2">
    <source>
        <dbReference type="EMBL" id="PHQ31741.1"/>
    </source>
</evidence>
<proteinExistence type="predicted"/>
<name>A0A2G1VYD6_9BACT</name>
<evidence type="ECO:0000256" key="1">
    <source>
        <dbReference type="SAM" id="MobiDB-lite"/>
    </source>
</evidence>
<evidence type="ECO:0000313" key="3">
    <source>
        <dbReference type="Proteomes" id="UP000225740"/>
    </source>
</evidence>
<dbReference type="AlphaFoldDB" id="A0A2G1VYD6"/>
<accession>A0A2G1VYD6</accession>
<dbReference type="EMBL" id="NIZW01000040">
    <property type="protein sequence ID" value="PHQ31741.1"/>
    <property type="molecule type" value="Genomic_DNA"/>
</dbReference>
<gene>
    <name evidence="2" type="ORF">CEE69_29300</name>
</gene>
<feature type="region of interest" description="Disordered" evidence="1">
    <location>
        <begin position="73"/>
        <end position="101"/>
    </location>
</feature>
<dbReference type="OrthoDB" id="276288at2"/>
<sequence>MNDPFIQSEWQALCEHVHLCASGIAIDASEQTEFQSQADEFSAHTPPTRYTELLAETAAAARLAVQWQDQTIHDADDHRIDEASEESFPASDPPEFNRTHA</sequence>
<dbReference type="RefSeq" id="WP_099264154.1">
    <property type="nucleotide sequence ID" value="NZ_NIZW01000040.1"/>
</dbReference>